<gene>
    <name evidence="2" type="ORF">EWB00_010871</name>
</gene>
<proteinExistence type="predicted"/>
<evidence type="ECO:0000313" key="3">
    <source>
        <dbReference type="Proteomes" id="UP000311919"/>
    </source>
</evidence>
<evidence type="ECO:0000313" key="2">
    <source>
        <dbReference type="EMBL" id="TNN04789.1"/>
    </source>
</evidence>
<sequence length="239" mass="26204">SVPSSENNSLEADLGPSSAPAEQREFTSLAEEKPKSKTDTSRHAFTGKLKWHNYEVDDATCAFLEWRGRLSVGPFAGANYTSGNVRSFRQRGRGSNGFYRQSGRSANTRPVNEPKENMSESNRNKRPVDIHLGTDVSSHDEKVQEPSSSPSELVEVSGKAETDLQNKLNTVPTVSGPTPRKNYRERSNVSSQSGGQPANIPLIMMQVPLAAQDGRINDSILQCYSAETDNHNLNSHSTL</sequence>
<feature type="non-terminal residue" evidence="2">
    <location>
        <position position="239"/>
    </location>
</feature>
<dbReference type="Proteomes" id="UP000311919">
    <property type="component" value="Unassembled WGS sequence"/>
</dbReference>
<dbReference type="AlphaFoldDB" id="A0A4Z2CKL9"/>
<feature type="region of interest" description="Disordered" evidence="1">
    <location>
        <begin position="1"/>
        <end position="43"/>
    </location>
</feature>
<feature type="compositionally biased region" description="Basic and acidic residues" evidence="1">
    <location>
        <begin position="112"/>
        <end position="129"/>
    </location>
</feature>
<evidence type="ECO:0000256" key="1">
    <source>
        <dbReference type="SAM" id="MobiDB-lite"/>
    </source>
</evidence>
<feature type="region of interest" description="Disordered" evidence="1">
    <location>
        <begin position="87"/>
        <end position="198"/>
    </location>
</feature>
<reference evidence="2 3" key="1">
    <citation type="submission" date="2019-03" db="EMBL/GenBank/DDBJ databases">
        <title>An improved genome assembly of the fluke Schistosoma japonicum.</title>
        <authorList>
            <person name="Hu W."/>
            <person name="Luo F."/>
            <person name="Yin M."/>
            <person name="Mo X."/>
            <person name="Sun C."/>
            <person name="Wu Q."/>
            <person name="Zhu B."/>
            <person name="Xiang M."/>
            <person name="Wang J."/>
            <person name="Wang Y."/>
            <person name="Zhang T."/>
            <person name="Xu B."/>
            <person name="Zheng H."/>
            <person name="Feng Z."/>
        </authorList>
    </citation>
    <scope>NUCLEOTIDE SEQUENCE [LARGE SCALE GENOMIC DNA]</scope>
    <source>
        <strain evidence="2">HuSjv2</strain>
        <tissue evidence="2">Worms</tissue>
    </source>
</reference>
<accession>A0A4Z2CKL9</accession>
<keyword evidence="3" id="KW-1185">Reference proteome</keyword>
<feature type="compositionally biased region" description="Low complexity" evidence="1">
    <location>
        <begin position="145"/>
        <end position="157"/>
    </location>
</feature>
<feature type="compositionally biased region" description="Polar residues" evidence="1">
    <location>
        <begin position="165"/>
        <end position="176"/>
    </location>
</feature>
<feature type="non-terminal residue" evidence="2">
    <location>
        <position position="1"/>
    </location>
</feature>
<protein>
    <submittedName>
        <fullName evidence="2">La domain</fullName>
    </submittedName>
</protein>
<dbReference type="OrthoDB" id="439993at2759"/>
<feature type="compositionally biased region" description="Basic and acidic residues" evidence="1">
    <location>
        <begin position="22"/>
        <end position="42"/>
    </location>
</feature>
<dbReference type="STRING" id="6182.A0A4Z2CKL9"/>
<dbReference type="EMBL" id="SKCS01000887">
    <property type="protein sequence ID" value="TNN04789.1"/>
    <property type="molecule type" value="Genomic_DNA"/>
</dbReference>
<name>A0A4Z2CKL9_SCHJA</name>
<organism evidence="2 3">
    <name type="scientific">Schistosoma japonicum</name>
    <name type="common">Blood fluke</name>
    <dbReference type="NCBI Taxonomy" id="6182"/>
    <lineage>
        <taxon>Eukaryota</taxon>
        <taxon>Metazoa</taxon>
        <taxon>Spiralia</taxon>
        <taxon>Lophotrochozoa</taxon>
        <taxon>Platyhelminthes</taxon>
        <taxon>Trematoda</taxon>
        <taxon>Digenea</taxon>
        <taxon>Strigeidida</taxon>
        <taxon>Schistosomatoidea</taxon>
        <taxon>Schistosomatidae</taxon>
        <taxon>Schistosoma</taxon>
    </lineage>
</organism>
<feature type="compositionally biased region" description="Polar residues" evidence="1">
    <location>
        <begin position="98"/>
        <end position="110"/>
    </location>
</feature>
<comment type="caution">
    <text evidence="2">The sequence shown here is derived from an EMBL/GenBank/DDBJ whole genome shotgun (WGS) entry which is preliminary data.</text>
</comment>
<feature type="compositionally biased region" description="Polar residues" evidence="1">
    <location>
        <begin position="1"/>
        <end position="10"/>
    </location>
</feature>